<name>A0A395U0I7_VIBCL</name>
<evidence type="ECO:0000313" key="1">
    <source>
        <dbReference type="EMBL" id="RGP85872.1"/>
    </source>
</evidence>
<sequence length="107" mass="11922">MVLVLKCVLFDELVHQKDPQLHYRGAYAVALHHVLPKRLLFRAQSLGMSMAVKPETLEISKDGERNEEKVDDFSATDHIFLGFPLKSGTLLAVFEPCSATALSSQPQ</sequence>
<evidence type="ECO:0000313" key="2">
    <source>
        <dbReference type="Proteomes" id="UP000266701"/>
    </source>
</evidence>
<organism evidence="1 2">
    <name type="scientific">Vibrio cholerae</name>
    <dbReference type="NCBI Taxonomy" id="666"/>
    <lineage>
        <taxon>Bacteria</taxon>
        <taxon>Pseudomonadati</taxon>
        <taxon>Pseudomonadota</taxon>
        <taxon>Gammaproteobacteria</taxon>
        <taxon>Vibrionales</taxon>
        <taxon>Vibrionaceae</taxon>
        <taxon>Vibrio</taxon>
    </lineage>
</organism>
<comment type="caution">
    <text evidence="1">The sequence shown here is derived from an EMBL/GenBank/DDBJ whole genome shotgun (WGS) entry which is preliminary data.</text>
</comment>
<dbReference type="RefSeq" id="WP_118089863.1">
    <property type="nucleotide sequence ID" value="NZ_JBAFTV010000018.1"/>
</dbReference>
<proteinExistence type="predicted"/>
<dbReference type="Proteomes" id="UP000266701">
    <property type="component" value="Unassembled WGS sequence"/>
</dbReference>
<dbReference type="AlphaFoldDB" id="A0A395U0I7"/>
<accession>A0A395U0I7</accession>
<protein>
    <submittedName>
        <fullName evidence="1">Uncharacterized protein</fullName>
    </submittedName>
</protein>
<reference evidence="1 2" key="1">
    <citation type="journal article" date="2017" name="Emerg. Infect. Dis.">
        <title>Carbapenemase VCC-1-Producing Vibrio cholerae in Coastal Waters of Germany.</title>
        <authorList>
            <person name="Hammerl J.A."/>
            <person name="Jackel C."/>
            <person name="Bortolaia V."/>
            <person name="Schwartz K."/>
            <person name="Bier N."/>
            <person name="Hendriksen R.S."/>
            <person name="Guerra B."/>
            <person name="Strauch E."/>
        </authorList>
    </citation>
    <scope>NUCLEOTIDE SEQUENCE [LARGE SCALE GENOMIC DNA]</scope>
    <source>
        <strain evidence="1 2">VN-2825</strain>
    </source>
</reference>
<dbReference type="EMBL" id="MCBA01000155">
    <property type="protein sequence ID" value="RGP85872.1"/>
    <property type="molecule type" value="Genomic_DNA"/>
</dbReference>
<gene>
    <name evidence="1" type="ORF">BC353_04270</name>
</gene>